<evidence type="ECO:0000313" key="1">
    <source>
        <dbReference type="EMBL" id="CAG5092695.1"/>
    </source>
</evidence>
<dbReference type="Proteomes" id="UP000681526">
    <property type="component" value="Unassembled WGS sequence"/>
</dbReference>
<protein>
    <submittedName>
        <fullName evidence="1">Uncharacterized protein</fullName>
    </submittedName>
</protein>
<sequence length="20" mass="2192">MATIAEVSRNLGRLIDSFPT</sequence>
<name>A0ABM8V904_THEXY</name>
<proteinExistence type="predicted"/>
<keyword evidence="2" id="KW-1185">Reference proteome</keyword>
<gene>
    <name evidence="1" type="primary">txxe 2681</name>
    <name evidence="1" type="ORF">TXXE_18555</name>
</gene>
<reference evidence="1 2" key="1">
    <citation type="submission" date="2021-04" db="EMBL/GenBank/DDBJ databases">
        <authorList>
            <person name="Rakotoarivonina H."/>
        </authorList>
    </citation>
    <scope>NUCLEOTIDE SEQUENCE [LARGE SCALE GENOMIC DNA]</scope>
    <source>
        <strain evidence="1 2">XE</strain>
    </source>
</reference>
<dbReference type="EMBL" id="CAJRAY010000096">
    <property type="protein sequence ID" value="CAG5092695.1"/>
    <property type="molecule type" value="Genomic_DNA"/>
</dbReference>
<evidence type="ECO:0000313" key="2">
    <source>
        <dbReference type="Proteomes" id="UP000681526"/>
    </source>
</evidence>
<comment type="caution">
    <text evidence="1">The sequence shown here is derived from an EMBL/GenBank/DDBJ whole genome shotgun (WGS) entry which is preliminary data.</text>
</comment>
<accession>A0ABM8V904</accession>
<organism evidence="1 2">
    <name type="scientific">Thermobacillus xylanilyticus</name>
    <dbReference type="NCBI Taxonomy" id="76633"/>
    <lineage>
        <taxon>Bacteria</taxon>
        <taxon>Bacillati</taxon>
        <taxon>Bacillota</taxon>
        <taxon>Bacilli</taxon>
        <taxon>Bacillales</taxon>
        <taxon>Paenibacillaceae</taxon>
        <taxon>Thermobacillus</taxon>
    </lineage>
</organism>